<feature type="region of interest" description="Disordered" evidence="1">
    <location>
        <begin position="116"/>
        <end position="157"/>
    </location>
</feature>
<feature type="compositionally biased region" description="Basic and acidic residues" evidence="1">
    <location>
        <begin position="143"/>
        <end position="153"/>
    </location>
</feature>
<proteinExistence type="predicted"/>
<dbReference type="AlphaFoldDB" id="A0A6V7Q5N9"/>
<protein>
    <submittedName>
        <fullName evidence="2">Uncharacterized protein</fullName>
    </submittedName>
</protein>
<organism evidence="2">
    <name type="scientific">Ananas comosus var. bracteatus</name>
    <name type="common">red pineapple</name>
    <dbReference type="NCBI Taxonomy" id="296719"/>
    <lineage>
        <taxon>Eukaryota</taxon>
        <taxon>Viridiplantae</taxon>
        <taxon>Streptophyta</taxon>
        <taxon>Embryophyta</taxon>
        <taxon>Tracheophyta</taxon>
        <taxon>Spermatophyta</taxon>
        <taxon>Magnoliopsida</taxon>
        <taxon>Liliopsida</taxon>
        <taxon>Poales</taxon>
        <taxon>Bromeliaceae</taxon>
        <taxon>Bromelioideae</taxon>
        <taxon>Ananas</taxon>
    </lineage>
</organism>
<sequence length="219" mass="25116">MIECVKLRSWAVGFGHGWLSEDLVGYRRRREVTELVDKIDLDIPAGELLDSKGEEEEEEEEEEEREVELNDGGEVPREVTVSEEEEKLEKGRKKRSMAALIAEMDMDLCKEEADKNVEFSGEEEEEEKNGGSKKGFETVIGDTKIEEESGSAKRERKKSKYLSYPYTNLIGFVKDLDSSPWSGDEGRQKRVARRFTRKRIRTAQLLISTGFRCERHSGS</sequence>
<dbReference type="EMBL" id="LR862133">
    <property type="protein sequence ID" value="CAD1838301.1"/>
    <property type="molecule type" value="Genomic_DNA"/>
</dbReference>
<accession>A0A6V7Q5N9</accession>
<evidence type="ECO:0000313" key="2">
    <source>
        <dbReference type="EMBL" id="CAD1838301.1"/>
    </source>
</evidence>
<reference evidence="2" key="1">
    <citation type="submission" date="2020-07" db="EMBL/GenBank/DDBJ databases">
        <authorList>
            <person name="Lin J."/>
        </authorList>
    </citation>
    <scope>NUCLEOTIDE SEQUENCE</scope>
</reference>
<gene>
    <name evidence="2" type="ORF">CB5_LOCUS21512</name>
</gene>
<feature type="region of interest" description="Disordered" evidence="1">
    <location>
        <begin position="43"/>
        <end position="95"/>
    </location>
</feature>
<evidence type="ECO:0000256" key="1">
    <source>
        <dbReference type="SAM" id="MobiDB-lite"/>
    </source>
</evidence>
<name>A0A6V7Q5N9_ANACO</name>
<feature type="compositionally biased region" description="Acidic residues" evidence="1">
    <location>
        <begin position="53"/>
        <end position="71"/>
    </location>
</feature>